<feature type="binding site" evidence="8">
    <location>
        <position position="190"/>
    </location>
    <ligand>
        <name>substrate</name>
    </ligand>
</feature>
<dbReference type="EMBL" id="QURB01000002">
    <property type="protein sequence ID" value="RFC55188.1"/>
    <property type="molecule type" value="Genomic_DNA"/>
</dbReference>
<dbReference type="GO" id="GO:0002949">
    <property type="term" value="P:tRNA threonylcarbamoyladenosine modification"/>
    <property type="evidence" value="ECO:0007669"/>
    <property type="project" value="UniProtKB-UniRule"/>
</dbReference>
<dbReference type="PANTHER" id="PTHR11735:SF6">
    <property type="entry name" value="TRNA N6-ADENOSINE THREONYLCARBAMOYLTRANSFERASE, MITOCHONDRIAL"/>
    <property type="match status" value="1"/>
</dbReference>
<dbReference type="HAMAP" id="MF_01445">
    <property type="entry name" value="TsaD"/>
    <property type="match status" value="1"/>
</dbReference>
<keyword evidence="6 8" id="KW-0012">Acyltransferase</keyword>
<evidence type="ECO:0000313" key="11">
    <source>
        <dbReference type="Proteomes" id="UP000257127"/>
    </source>
</evidence>
<dbReference type="InterPro" id="IPR000905">
    <property type="entry name" value="Gcp-like_dom"/>
</dbReference>
<evidence type="ECO:0000313" key="10">
    <source>
        <dbReference type="EMBL" id="RFC55188.1"/>
    </source>
</evidence>
<dbReference type="FunFam" id="3.30.420.40:FF:000012">
    <property type="entry name" value="tRNA N6-adenosine threonylcarbamoyltransferase"/>
    <property type="match status" value="1"/>
</dbReference>
<dbReference type="InterPro" id="IPR022450">
    <property type="entry name" value="TsaD"/>
</dbReference>
<keyword evidence="5 8" id="KW-0408">Iron</keyword>
<feature type="binding site" evidence="8">
    <location>
        <position position="194"/>
    </location>
    <ligand>
        <name>substrate</name>
    </ligand>
</feature>
<evidence type="ECO:0000256" key="8">
    <source>
        <dbReference type="HAMAP-Rule" id="MF_01445"/>
    </source>
</evidence>
<dbReference type="GO" id="GO:0005506">
    <property type="term" value="F:iron ion binding"/>
    <property type="evidence" value="ECO:0007669"/>
    <property type="project" value="UniProtKB-UniRule"/>
</dbReference>
<comment type="catalytic activity">
    <reaction evidence="7 8">
        <text>L-threonylcarbamoyladenylate + adenosine(37) in tRNA = N(6)-L-threonylcarbamoyladenosine(37) in tRNA + AMP + H(+)</text>
        <dbReference type="Rhea" id="RHEA:37059"/>
        <dbReference type="Rhea" id="RHEA-COMP:10162"/>
        <dbReference type="Rhea" id="RHEA-COMP:10163"/>
        <dbReference type="ChEBI" id="CHEBI:15378"/>
        <dbReference type="ChEBI" id="CHEBI:73682"/>
        <dbReference type="ChEBI" id="CHEBI:74411"/>
        <dbReference type="ChEBI" id="CHEBI:74418"/>
        <dbReference type="ChEBI" id="CHEBI:456215"/>
        <dbReference type="EC" id="2.3.1.234"/>
    </reaction>
</comment>
<dbReference type="GO" id="GO:0005737">
    <property type="term" value="C:cytoplasm"/>
    <property type="evidence" value="ECO:0007669"/>
    <property type="project" value="UniProtKB-SubCell"/>
</dbReference>
<comment type="function">
    <text evidence="8">Required for the formation of a threonylcarbamoyl group on adenosine at position 37 (t(6)A37) in tRNAs that read codons beginning with adenine. Is involved in the transfer of the threonylcarbamoyl moiety of threonylcarbamoyl-AMP (TC-AMP) to the N6 group of A37, together with TsaE and TsaB. TsaD likely plays a direct catalytic role in this reaction.</text>
</comment>
<keyword evidence="11" id="KW-1185">Reference proteome</keyword>
<gene>
    <name evidence="8 10" type="primary">tsaD</name>
    <name evidence="10" type="ORF">DXU93_05035</name>
</gene>
<comment type="similarity">
    <text evidence="8">Belongs to the KAE1 / TsaD family.</text>
</comment>
<comment type="cofactor">
    <cofactor evidence="8">
        <name>Fe(2+)</name>
        <dbReference type="ChEBI" id="CHEBI:29033"/>
    </cofactor>
    <text evidence="8">Binds 1 Fe(2+) ion per subunit.</text>
</comment>
<dbReference type="PRINTS" id="PR00789">
    <property type="entry name" value="OSIALOPTASE"/>
</dbReference>
<dbReference type="InterPro" id="IPR017860">
    <property type="entry name" value="Peptidase_M22_CS"/>
</dbReference>
<dbReference type="EC" id="2.3.1.234" evidence="8"/>
<feature type="binding site" evidence="8">
    <location>
        <position position="285"/>
    </location>
    <ligand>
        <name>substrate</name>
    </ligand>
</feature>
<feature type="binding site" evidence="8">
    <location>
        <position position="313"/>
    </location>
    <ligand>
        <name>Fe cation</name>
        <dbReference type="ChEBI" id="CHEBI:24875"/>
    </ligand>
</feature>
<comment type="subcellular location">
    <subcellularLocation>
        <location evidence="8">Cytoplasm</location>
    </subcellularLocation>
</comment>
<keyword evidence="4 8" id="KW-0479">Metal-binding</keyword>
<dbReference type="RefSeq" id="WP_116880167.1">
    <property type="nucleotide sequence ID" value="NZ_QURB01000002.1"/>
</dbReference>
<keyword evidence="3 8" id="KW-0819">tRNA processing</keyword>
<dbReference type="Proteomes" id="UP000257127">
    <property type="component" value="Unassembled WGS sequence"/>
</dbReference>
<feature type="binding site" evidence="8">
    <location>
        <position position="177"/>
    </location>
    <ligand>
        <name>substrate</name>
    </ligand>
</feature>
<dbReference type="Gene3D" id="3.30.420.40">
    <property type="match status" value="2"/>
</dbReference>
<dbReference type="InterPro" id="IPR017861">
    <property type="entry name" value="KAE1/TsaD"/>
</dbReference>
<dbReference type="OrthoDB" id="9806197at2"/>
<evidence type="ECO:0000256" key="6">
    <source>
        <dbReference type="ARBA" id="ARBA00023315"/>
    </source>
</evidence>
<feature type="binding site" evidence="8">
    <location>
        <position position="114"/>
    </location>
    <ligand>
        <name>Fe cation</name>
        <dbReference type="ChEBI" id="CHEBI:24875"/>
    </ligand>
</feature>
<dbReference type="AlphaFoldDB" id="A0A3E1F065"/>
<dbReference type="CDD" id="cd24133">
    <property type="entry name" value="ASKHA_NBD_TsaD_bac"/>
    <property type="match status" value="1"/>
</dbReference>
<dbReference type="SUPFAM" id="SSF53067">
    <property type="entry name" value="Actin-like ATPase domain"/>
    <property type="match status" value="2"/>
</dbReference>
<dbReference type="GO" id="GO:0061711">
    <property type="term" value="F:tRNA N(6)-L-threonylcarbamoyladenine synthase activity"/>
    <property type="evidence" value="ECO:0007669"/>
    <property type="project" value="UniProtKB-EC"/>
</dbReference>
<feature type="binding site" evidence="8">
    <location>
        <position position="118"/>
    </location>
    <ligand>
        <name>Fe cation</name>
        <dbReference type="ChEBI" id="CHEBI:24875"/>
    </ligand>
</feature>
<dbReference type="FunFam" id="3.30.420.40:FF:000040">
    <property type="entry name" value="tRNA N6-adenosine threonylcarbamoyltransferase"/>
    <property type="match status" value="1"/>
</dbReference>
<evidence type="ECO:0000256" key="1">
    <source>
        <dbReference type="ARBA" id="ARBA00022490"/>
    </source>
</evidence>
<evidence type="ECO:0000256" key="2">
    <source>
        <dbReference type="ARBA" id="ARBA00022679"/>
    </source>
</evidence>
<evidence type="ECO:0000256" key="4">
    <source>
        <dbReference type="ARBA" id="ARBA00022723"/>
    </source>
</evidence>
<dbReference type="NCBIfam" id="TIGR03723">
    <property type="entry name" value="T6A_TsaD_YgjD"/>
    <property type="match status" value="1"/>
</dbReference>
<evidence type="ECO:0000256" key="7">
    <source>
        <dbReference type="ARBA" id="ARBA00048117"/>
    </source>
</evidence>
<dbReference type="PROSITE" id="PS01016">
    <property type="entry name" value="GLYCOPROTEASE"/>
    <property type="match status" value="1"/>
</dbReference>
<reference evidence="10 11" key="1">
    <citation type="submission" date="2018-08" db="EMBL/GenBank/DDBJ databases">
        <title>The draft genome squence of Brumimicrobium sp. N62.</title>
        <authorList>
            <person name="Du Z.-J."/>
            <person name="Luo H.-R."/>
        </authorList>
    </citation>
    <scope>NUCLEOTIDE SEQUENCE [LARGE SCALE GENOMIC DNA]</scope>
    <source>
        <strain evidence="10 11">N62</strain>
    </source>
</reference>
<dbReference type="Pfam" id="PF00814">
    <property type="entry name" value="TsaD"/>
    <property type="match status" value="1"/>
</dbReference>
<evidence type="ECO:0000259" key="9">
    <source>
        <dbReference type="Pfam" id="PF00814"/>
    </source>
</evidence>
<name>A0A3E1F065_9FLAO</name>
<keyword evidence="1 8" id="KW-0963">Cytoplasm</keyword>
<proteinExistence type="inferred from homology"/>
<protein>
    <recommendedName>
        <fullName evidence="8">tRNA N6-adenosine threonylcarbamoyltransferase</fullName>
        <ecNumber evidence="8">2.3.1.234</ecNumber>
    </recommendedName>
    <alternativeName>
        <fullName evidence="8">N6-L-threonylcarbamoyladenine synthase</fullName>
        <shortName evidence="8">t(6)A synthase</shortName>
    </alternativeName>
    <alternativeName>
        <fullName evidence="8">t(6)A37 threonylcarbamoyladenosine biosynthesis protein TsaD</fullName>
    </alternativeName>
    <alternativeName>
        <fullName evidence="8">tRNA threonylcarbamoyladenosine biosynthesis protein TsaD</fullName>
    </alternativeName>
</protein>
<feature type="domain" description="Gcp-like" evidence="9">
    <location>
        <begin position="28"/>
        <end position="319"/>
    </location>
</feature>
<evidence type="ECO:0000256" key="3">
    <source>
        <dbReference type="ARBA" id="ARBA00022694"/>
    </source>
</evidence>
<feature type="binding site" evidence="8">
    <location>
        <begin position="144"/>
        <end position="148"/>
    </location>
    <ligand>
        <name>substrate</name>
    </ligand>
</feature>
<sequence length="344" mass="37711">MSKKDIIILGIESSCDDTSAAILKNEAILSNEIAGQKVHEAYGGVVPELASRAHQQNILPVVDAAIKNAKIHISDIDAVAFTRGPGLLGSLIVGTSFAKSFALGLDIPIVEVNHMHGHVLAHFIDDIENNELKEKPSFPFLCLTVSGGHTQVVLVRDHLDMEVVGTTKDDAAGEAFDKTAKLLGLPYPGGPLIDKYAKEGDANAFKFTKPEMANFDFSFSGLKTNVLQFLQRETKKDKDFIEKRLPDICASLQKTIVDILFDKLIKAAKHYSINEIAIAGGVSANSGIRKRLLEEGEQRNWKTYIPKFEYCTDNAAMIAITGRFHYLNGKFADQSVTPQARMKI</sequence>
<dbReference type="PANTHER" id="PTHR11735">
    <property type="entry name" value="TRNA N6-ADENOSINE THREONYLCARBAMOYLTRANSFERASE"/>
    <property type="match status" value="1"/>
</dbReference>
<comment type="caution">
    <text evidence="10">The sequence shown here is derived from an EMBL/GenBank/DDBJ whole genome shotgun (WGS) entry which is preliminary data.</text>
</comment>
<organism evidence="10 11">
    <name type="scientific">Brumimicrobium aurantiacum</name>
    <dbReference type="NCBI Taxonomy" id="1737063"/>
    <lineage>
        <taxon>Bacteria</taxon>
        <taxon>Pseudomonadati</taxon>
        <taxon>Bacteroidota</taxon>
        <taxon>Flavobacteriia</taxon>
        <taxon>Flavobacteriales</taxon>
        <taxon>Crocinitomicaceae</taxon>
        <taxon>Brumimicrobium</taxon>
    </lineage>
</organism>
<evidence type="ECO:0000256" key="5">
    <source>
        <dbReference type="ARBA" id="ARBA00023004"/>
    </source>
</evidence>
<dbReference type="NCBIfam" id="TIGR00329">
    <property type="entry name" value="gcp_kae1"/>
    <property type="match status" value="1"/>
</dbReference>
<accession>A0A3E1F065</accession>
<dbReference type="InterPro" id="IPR043129">
    <property type="entry name" value="ATPase_NBD"/>
</dbReference>
<keyword evidence="2 8" id="KW-0808">Transferase</keyword>